<evidence type="ECO:0000256" key="8">
    <source>
        <dbReference type="ARBA" id="ARBA00023157"/>
    </source>
</evidence>
<dbReference type="InterPro" id="IPR018114">
    <property type="entry name" value="TRYPSIN_HIS"/>
</dbReference>
<feature type="compositionally biased region" description="Polar residues" evidence="10">
    <location>
        <begin position="202"/>
        <end position="228"/>
    </location>
</feature>
<dbReference type="InterPro" id="IPR001314">
    <property type="entry name" value="Peptidase_S1A"/>
</dbReference>
<dbReference type="EMBL" id="KQ983139">
    <property type="protein sequence ID" value="KYQ47075.1"/>
    <property type="molecule type" value="Genomic_DNA"/>
</dbReference>
<dbReference type="Pfam" id="PF16030">
    <property type="entry name" value="GD_N"/>
    <property type="match status" value="1"/>
</dbReference>
<dbReference type="InterPro" id="IPR031986">
    <property type="entry name" value="GD_N"/>
</dbReference>
<evidence type="ECO:0000256" key="10">
    <source>
        <dbReference type="SAM" id="MobiDB-lite"/>
    </source>
</evidence>
<keyword evidence="14" id="KW-1185">Reference proteome</keyword>
<dbReference type="GO" id="GO:0005576">
    <property type="term" value="C:extracellular region"/>
    <property type="evidence" value="ECO:0007669"/>
    <property type="project" value="UniProtKB-SubCell"/>
</dbReference>
<feature type="signal peptide" evidence="11">
    <location>
        <begin position="1"/>
        <end position="21"/>
    </location>
</feature>
<dbReference type="SMART" id="SM00020">
    <property type="entry name" value="Tryp_SPc"/>
    <property type="match status" value="1"/>
</dbReference>
<sequence length="564" mass="63272">MAKMYILIALLPQLLFTLVQGQQSPCPQYFRYIIKPGTDEMIGQIEIQSPPKVSKLHLKVGLKLTTELPTKYYGRLKLARSTEDSAQAVLQGRSLLYHIYFPLRQPLPTLSALWFNDKKYCTGPDATGDVTTTVTTITLEHTLYLPISSQNSQPNESYHSQPNESHQNSTPKPGHQQSIPKKAIVTFSQDNGNIFLPKLPNQPGQVSQYNNDNTYLRRPTSAQTTSQHNFNNNNIFLMPSLTNFPQYSISHNNNIFLRPHQSSGPQPNQSLKPQSNQSLAKPVPQHNNNNNINNNNECGISSRSASANLLISNGQETLPGEWPWLVALFVVTNHYEFQCAGTILTNKHVLTAGHCLKSFESNETILPNVLAVALGRFNLFGFREVGTVNREVASYTIHPDYVHDTTGDSDLAILNLRRPVEYNPFIKPICLWSGSSDLHDVVRRRGYVVGWGKDEFGHRYTDHPRMAIMPIVSLETCHWSYPGFVKLTSNRTFCAGMQDGSGPCNGDSGSALVLFDNTTDRFQLRGVVSRTVFSHEPTCDLTKYTVFVDVAKYLSWIQQQISTT</sequence>
<evidence type="ECO:0000256" key="7">
    <source>
        <dbReference type="ARBA" id="ARBA00023145"/>
    </source>
</evidence>
<reference evidence="13 14" key="1">
    <citation type="submission" date="2015-09" db="EMBL/GenBank/DDBJ databases">
        <title>Trachymyrmex zeteki WGS genome.</title>
        <authorList>
            <person name="Nygaard S."/>
            <person name="Hu H."/>
            <person name="Boomsma J."/>
            <person name="Zhang G."/>
        </authorList>
    </citation>
    <scope>NUCLEOTIDE SEQUENCE [LARGE SCALE GENOMIC DNA]</scope>
    <source>
        <strain evidence="13">Tzet28-1</strain>
        <tissue evidence="13">Whole body</tissue>
    </source>
</reference>
<comment type="subcellular location">
    <subcellularLocation>
        <location evidence="1">Secreted</location>
    </subcellularLocation>
</comment>
<evidence type="ECO:0000256" key="1">
    <source>
        <dbReference type="ARBA" id="ARBA00004613"/>
    </source>
</evidence>
<dbReference type="InterPro" id="IPR009003">
    <property type="entry name" value="Peptidase_S1_PA"/>
</dbReference>
<evidence type="ECO:0000256" key="3">
    <source>
        <dbReference type="ARBA" id="ARBA00022670"/>
    </source>
</evidence>
<dbReference type="PRINTS" id="PR00722">
    <property type="entry name" value="CHYMOTRYPSIN"/>
</dbReference>
<evidence type="ECO:0000313" key="14">
    <source>
        <dbReference type="Proteomes" id="UP000075809"/>
    </source>
</evidence>
<name>A0A151WGZ3_9HYME</name>
<dbReference type="GO" id="GO:0004252">
    <property type="term" value="F:serine-type endopeptidase activity"/>
    <property type="evidence" value="ECO:0007669"/>
    <property type="project" value="InterPro"/>
</dbReference>
<evidence type="ECO:0000256" key="9">
    <source>
        <dbReference type="RuleBase" id="RU363034"/>
    </source>
</evidence>
<evidence type="ECO:0000256" key="6">
    <source>
        <dbReference type="ARBA" id="ARBA00022825"/>
    </source>
</evidence>
<dbReference type="CDD" id="cd00190">
    <property type="entry name" value="Tryp_SPc"/>
    <property type="match status" value="1"/>
</dbReference>
<dbReference type="Proteomes" id="UP000075809">
    <property type="component" value="Unassembled WGS sequence"/>
</dbReference>
<keyword evidence="3 9" id="KW-0645">Protease</keyword>
<dbReference type="PANTHER" id="PTHR24260:SF143">
    <property type="entry name" value="SERINE PROTEASE GD-LIKE PROTEIN"/>
    <property type="match status" value="1"/>
</dbReference>
<feature type="chain" id="PRO_5007591204" evidence="11">
    <location>
        <begin position="22"/>
        <end position="564"/>
    </location>
</feature>
<feature type="compositionally biased region" description="Polar residues" evidence="10">
    <location>
        <begin position="255"/>
        <end position="279"/>
    </location>
</feature>
<evidence type="ECO:0000313" key="13">
    <source>
        <dbReference type="EMBL" id="KYQ47075.1"/>
    </source>
</evidence>
<dbReference type="PROSITE" id="PS00134">
    <property type="entry name" value="TRYPSIN_HIS"/>
    <property type="match status" value="1"/>
</dbReference>
<dbReference type="GO" id="GO:0006508">
    <property type="term" value="P:proteolysis"/>
    <property type="evidence" value="ECO:0007669"/>
    <property type="project" value="UniProtKB-KW"/>
</dbReference>
<protein>
    <submittedName>
        <fullName evidence="13">Serine protease gd</fullName>
    </submittedName>
</protein>
<evidence type="ECO:0000256" key="5">
    <source>
        <dbReference type="ARBA" id="ARBA00022801"/>
    </source>
</evidence>
<keyword evidence="7" id="KW-0865">Zymogen</keyword>
<accession>A0A151WGZ3</accession>
<dbReference type="InterPro" id="IPR001254">
    <property type="entry name" value="Trypsin_dom"/>
</dbReference>
<dbReference type="InterPro" id="IPR033116">
    <property type="entry name" value="TRYPSIN_SER"/>
</dbReference>
<evidence type="ECO:0000256" key="2">
    <source>
        <dbReference type="ARBA" id="ARBA00022525"/>
    </source>
</evidence>
<organism evidence="13 14">
    <name type="scientific">Mycetomoellerius zeteki</name>
    <dbReference type="NCBI Taxonomy" id="64791"/>
    <lineage>
        <taxon>Eukaryota</taxon>
        <taxon>Metazoa</taxon>
        <taxon>Ecdysozoa</taxon>
        <taxon>Arthropoda</taxon>
        <taxon>Hexapoda</taxon>
        <taxon>Insecta</taxon>
        <taxon>Pterygota</taxon>
        <taxon>Neoptera</taxon>
        <taxon>Endopterygota</taxon>
        <taxon>Hymenoptera</taxon>
        <taxon>Apocrita</taxon>
        <taxon>Aculeata</taxon>
        <taxon>Formicoidea</taxon>
        <taxon>Formicidae</taxon>
        <taxon>Myrmicinae</taxon>
        <taxon>Mycetomoellerius</taxon>
    </lineage>
</organism>
<dbReference type="Pfam" id="PF00089">
    <property type="entry name" value="Trypsin"/>
    <property type="match status" value="1"/>
</dbReference>
<evidence type="ECO:0000259" key="12">
    <source>
        <dbReference type="PROSITE" id="PS50240"/>
    </source>
</evidence>
<dbReference type="KEGG" id="mzt:108730193"/>
<dbReference type="PROSITE" id="PS50240">
    <property type="entry name" value="TRYPSIN_DOM"/>
    <property type="match status" value="1"/>
</dbReference>
<keyword evidence="6 9" id="KW-0720">Serine protease</keyword>
<dbReference type="PROSITE" id="PS00135">
    <property type="entry name" value="TRYPSIN_SER"/>
    <property type="match status" value="1"/>
</dbReference>
<dbReference type="Gene3D" id="2.40.10.10">
    <property type="entry name" value="Trypsin-like serine proteases"/>
    <property type="match status" value="1"/>
</dbReference>
<evidence type="ECO:0000256" key="11">
    <source>
        <dbReference type="SAM" id="SignalP"/>
    </source>
</evidence>
<evidence type="ECO:0000256" key="4">
    <source>
        <dbReference type="ARBA" id="ARBA00022729"/>
    </source>
</evidence>
<proteinExistence type="predicted"/>
<keyword evidence="2" id="KW-0964">Secreted</keyword>
<dbReference type="STRING" id="64791.A0A151WGZ3"/>
<keyword evidence="4 11" id="KW-0732">Signal</keyword>
<feature type="domain" description="Peptidase S1" evidence="12">
    <location>
        <begin position="311"/>
        <end position="562"/>
    </location>
</feature>
<dbReference type="PANTHER" id="PTHR24260">
    <property type="match status" value="1"/>
</dbReference>
<feature type="region of interest" description="Disordered" evidence="10">
    <location>
        <begin position="194"/>
        <end position="228"/>
    </location>
</feature>
<feature type="region of interest" description="Disordered" evidence="10">
    <location>
        <begin position="255"/>
        <end position="298"/>
    </location>
</feature>
<dbReference type="InterPro" id="IPR043504">
    <property type="entry name" value="Peptidase_S1_PA_chymotrypsin"/>
</dbReference>
<dbReference type="OrthoDB" id="238681at2759"/>
<feature type="compositionally biased region" description="Low complexity" evidence="10">
    <location>
        <begin position="287"/>
        <end position="296"/>
    </location>
</feature>
<dbReference type="FunFam" id="2.40.10.10:FF:000146">
    <property type="entry name" value="Serine protease 53"/>
    <property type="match status" value="1"/>
</dbReference>
<dbReference type="InterPro" id="IPR051333">
    <property type="entry name" value="CLIP_Serine_Protease"/>
</dbReference>
<keyword evidence="5 9" id="KW-0378">Hydrolase</keyword>
<dbReference type="AlphaFoldDB" id="A0A151WGZ3"/>
<feature type="region of interest" description="Disordered" evidence="10">
    <location>
        <begin position="148"/>
        <end position="179"/>
    </location>
</feature>
<dbReference type="SUPFAM" id="SSF50494">
    <property type="entry name" value="Trypsin-like serine proteases"/>
    <property type="match status" value="1"/>
</dbReference>
<gene>
    <name evidence="13" type="ORF">ALC60_13909</name>
</gene>
<keyword evidence="8" id="KW-1015">Disulfide bond</keyword>